<keyword evidence="1 4" id="KW-0808">Transferase</keyword>
<dbReference type="GO" id="GO:0003841">
    <property type="term" value="F:1-acylglycerol-3-phosphate O-acyltransferase activity"/>
    <property type="evidence" value="ECO:0007669"/>
    <property type="project" value="TreeGrafter"/>
</dbReference>
<gene>
    <name evidence="4" type="ORF">ETU37_13845</name>
</gene>
<keyword evidence="5" id="KW-1185">Reference proteome</keyword>
<evidence type="ECO:0000259" key="3">
    <source>
        <dbReference type="SMART" id="SM00563"/>
    </source>
</evidence>
<feature type="domain" description="Phospholipid/glycerol acyltransferase" evidence="3">
    <location>
        <begin position="50"/>
        <end position="160"/>
    </location>
</feature>
<dbReference type="SMART" id="SM00563">
    <property type="entry name" value="PlsC"/>
    <property type="match status" value="1"/>
</dbReference>
<dbReference type="AlphaFoldDB" id="A0A4Q5IZV9"/>
<proteinExistence type="predicted"/>
<dbReference type="PANTHER" id="PTHR10434:SF11">
    <property type="entry name" value="1-ACYL-SN-GLYCEROL-3-PHOSPHATE ACYLTRANSFERASE"/>
    <property type="match status" value="1"/>
</dbReference>
<dbReference type="OrthoDB" id="9808424at2"/>
<dbReference type="Proteomes" id="UP000291189">
    <property type="component" value="Unassembled WGS sequence"/>
</dbReference>
<dbReference type="Pfam" id="PF01553">
    <property type="entry name" value="Acyltransferase"/>
    <property type="match status" value="1"/>
</dbReference>
<evidence type="ECO:0000256" key="2">
    <source>
        <dbReference type="ARBA" id="ARBA00023315"/>
    </source>
</evidence>
<evidence type="ECO:0000313" key="5">
    <source>
        <dbReference type="Proteomes" id="UP000291189"/>
    </source>
</evidence>
<dbReference type="RefSeq" id="WP_129987909.1">
    <property type="nucleotide sequence ID" value="NZ_SDPU01000023.1"/>
</dbReference>
<sequence>MTTDPLRTDEVPLPPVRLLRALRPVARAYFRRRYDVRVHGEQHVPRSGRAIIASNHIGLLDGPLLGAFAPRPVHALTKKEMFEGRTGRFLLAVGQVPLSRYDVDPEAVKRCVRVLRAGGVVGIYPEGTRGDGEMRHVHTGAAYLALVTGAPVVPLVMFGTRHPGGHTDSIPDKGARFDFVYGEPVYWEAHPWPRTQADVRRTTAELRNRFVEHLVEAKAVTGRDLPGPLPMITEHDVRDARGVSRRNEEA</sequence>
<comment type="caution">
    <text evidence="4">The sequence shown here is derived from an EMBL/GenBank/DDBJ whole genome shotgun (WGS) entry which is preliminary data.</text>
</comment>
<reference evidence="4 5" key="1">
    <citation type="submission" date="2019-01" db="EMBL/GenBank/DDBJ databases">
        <title>Nocardioides guangzhouensis sp. nov., an actinobacterium isolated from soil.</title>
        <authorList>
            <person name="Fu Y."/>
            <person name="Cai Y."/>
            <person name="Lin Z."/>
            <person name="Chen P."/>
        </authorList>
    </citation>
    <scope>NUCLEOTIDE SEQUENCE [LARGE SCALE GENOMIC DNA]</scope>
    <source>
        <strain evidence="4 5">NBRC 105384</strain>
    </source>
</reference>
<name>A0A4Q5IZV9_9ACTN</name>
<dbReference type="CDD" id="cd07989">
    <property type="entry name" value="LPLAT_AGPAT-like"/>
    <property type="match status" value="1"/>
</dbReference>
<evidence type="ECO:0000256" key="1">
    <source>
        <dbReference type="ARBA" id="ARBA00022679"/>
    </source>
</evidence>
<dbReference type="EMBL" id="SDPU01000023">
    <property type="protein sequence ID" value="RYU11634.1"/>
    <property type="molecule type" value="Genomic_DNA"/>
</dbReference>
<protein>
    <submittedName>
        <fullName evidence="4">1-acyl-sn-glycerol-3-phosphate acyltransferase</fullName>
    </submittedName>
</protein>
<accession>A0A4Q5IZV9</accession>
<keyword evidence="2 4" id="KW-0012">Acyltransferase</keyword>
<dbReference type="SUPFAM" id="SSF69593">
    <property type="entry name" value="Glycerol-3-phosphate (1)-acyltransferase"/>
    <property type="match status" value="1"/>
</dbReference>
<evidence type="ECO:0000313" key="4">
    <source>
        <dbReference type="EMBL" id="RYU11634.1"/>
    </source>
</evidence>
<dbReference type="InterPro" id="IPR002123">
    <property type="entry name" value="Plipid/glycerol_acylTrfase"/>
</dbReference>
<organism evidence="4 5">
    <name type="scientific">Nocardioides iriomotensis</name>
    <dbReference type="NCBI Taxonomy" id="715784"/>
    <lineage>
        <taxon>Bacteria</taxon>
        <taxon>Bacillati</taxon>
        <taxon>Actinomycetota</taxon>
        <taxon>Actinomycetes</taxon>
        <taxon>Propionibacteriales</taxon>
        <taxon>Nocardioidaceae</taxon>
        <taxon>Nocardioides</taxon>
    </lineage>
</organism>
<dbReference type="GO" id="GO:0005886">
    <property type="term" value="C:plasma membrane"/>
    <property type="evidence" value="ECO:0007669"/>
    <property type="project" value="TreeGrafter"/>
</dbReference>
<dbReference type="PANTHER" id="PTHR10434">
    <property type="entry name" value="1-ACYL-SN-GLYCEROL-3-PHOSPHATE ACYLTRANSFERASE"/>
    <property type="match status" value="1"/>
</dbReference>
<dbReference type="GO" id="GO:0006654">
    <property type="term" value="P:phosphatidic acid biosynthetic process"/>
    <property type="evidence" value="ECO:0007669"/>
    <property type="project" value="TreeGrafter"/>
</dbReference>